<organism evidence="2 3">
    <name type="scientific">Candidatus Accumulibacter phosphatis</name>
    <dbReference type="NCBI Taxonomy" id="327160"/>
    <lineage>
        <taxon>Bacteria</taxon>
        <taxon>Pseudomonadati</taxon>
        <taxon>Pseudomonadota</taxon>
        <taxon>Betaproteobacteria</taxon>
        <taxon>Candidatus Accumulibacter</taxon>
    </lineage>
</organism>
<reference evidence="2 3" key="1">
    <citation type="submission" date="2019-03" db="EMBL/GenBank/DDBJ databases">
        <title>Metabolic reconstructions from genomes of highly enriched 'Candidatus Accumulibacter' and 'Candidatus Competibacter' bioreactor populations.</title>
        <authorList>
            <person name="Annavajhala M.K."/>
            <person name="Welles L."/>
            <person name="Abbas B."/>
            <person name="Sorokin D."/>
            <person name="Park H."/>
            <person name="Van Loosdrecht M."/>
            <person name="Chandran K."/>
        </authorList>
    </citation>
    <scope>NUCLEOTIDE SEQUENCE [LARGE SCALE GENOMIC DNA]</scope>
    <source>
        <strain evidence="2 3">SBR_S</strain>
    </source>
</reference>
<proteinExistence type="predicted"/>
<gene>
    <name evidence="2" type="ORF">E4Q23_17050</name>
</gene>
<keyword evidence="1" id="KW-1133">Transmembrane helix</keyword>
<accession>A0ABX1U1H1</accession>
<dbReference type="EMBL" id="SPMY01000052">
    <property type="protein sequence ID" value="NMQ29318.1"/>
    <property type="molecule type" value="Genomic_DNA"/>
</dbReference>
<evidence type="ECO:0000313" key="3">
    <source>
        <dbReference type="Proteomes" id="UP000749010"/>
    </source>
</evidence>
<feature type="transmembrane region" description="Helical" evidence="1">
    <location>
        <begin position="7"/>
        <end position="27"/>
    </location>
</feature>
<protein>
    <submittedName>
        <fullName evidence="2">Uncharacterized protein</fullName>
    </submittedName>
</protein>
<comment type="caution">
    <text evidence="2">The sequence shown here is derived from an EMBL/GenBank/DDBJ whole genome shotgun (WGS) entry which is preliminary data.</text>
</comment>
<name>A0ABX1U1H1_9PROT</name>
<dbReference type="RefSeq" id="WP_169067777.1">
    <property type="nucleotide sequence ID" value="NZ_SPMY01000052.1"/>
</dbReference>
<dbReference type="Proteomes" id="UP000749010">
    <property type="component" value="Unassembled WGS sequence"/>
</dbReference>
<evidence type="ECO:0000256" key="1">
    <source>
        <dbReference type="SAM" id="Phobius"/>
    </source>
</evidence>
<keyword evidence="1" id="KW-0472">Membrane</keyword>
<evidence type="ECO:0000313" key="2">
    <source>
        <dbReference type="EMBL" id="NMQ29318.1"/>
    </source>
</evidence>
<keyword evidence="1" id="KW-0812">Transmembrane</keyword>
<feature type="transmembrane region" description="Helical" evidence="1">
    <location>
        <begin position="52"/>
        <end position="70"/>
    </location>
</feature>
<keyword evidence="3" id="KW-1185">Reference proteome</keyword>
<sequence>MIEKQRRIITICMVALGASLLCVPYLVNGHAMGYSLVGDPPHPRATLDMGRIVLEWVAIAFVGAVAWMTYGRP</sequence>